<dbReference type="Proteomes" id="UP000231279">
    <property type="component" value="Unassembled WGS sequence"/>
</dbReference>
<organism evidence="3 4">
    <name type="scientific">Handroanthus impetiginosus</name>
    <dbReference type="NCBI Taxonomy" id="429701"/>
    <lineage>
        <taxon>Eukaryota</taxon>
        <taxon>Viridiplantae</taxon>
        <taxon>Streptophyta</taxon>
        <taxon>Embryophyta</taxon>
        <taxon>Tracheophyta</taxon>
        <taxon>Spermatophyta</taxon>
        <taxon>Magnoliopsida</taxon>
        <taxon>eudicotyledons</taxon>
        <taxon>Gunneridae</taxon>
        <taxon>Pentapetalae</taxon>
        <taxon>asterids</taxon>
        <taxon>lamiids</taxon>
        <taxon>Lamiales</taxon>
        <taxon>Bignoniaceae</taxon>
        <taxon>Crescentiina</taxon>
        <taxon>Tabebuia alliance</taxon>
        <taxon>Handroanthus</taxon>
    </lineage>
</organism>
<evidence type="ECO:0000313" key="4">
    <source>
        <dbReference type="Proteomes" id="UP000231279"/>
    </source>
</evidence>
<reference evidence="4" key="1">
    <citation type="journal article" date="2018" name="Gigascience">
        <title>Genome assembly of the Pink Ipe (Handroanthus impetiginosus, Bignoniaceae), a highly valued, ecologically keystone Neotropical timber forest tree.</title>
        <authorList>
            <person name="Silva-Junior O.B."/>
            <person name="Grattapaglia D."/>
            <person name="Novaes E."/>
            <person name="Collevatti R.G."/>
        </authorList>
    </citation>
    <scope>NUCLEOTIDE SEQUENCE [LARGE SCALE GENOMIC DNA]</scope>
    <source>
        <strain evidence="4">cv. UFG-1</strain>
    </source>
</reference>
<dbReference type="PANTHER" id="PTHR31793">
    <property type="entry name" value="4-HYDROXYBENZOYL-COA THIOESTERASE FAMILY MEMBER"/>
    <property type="match status" value="1"/>
</dbReference>
<accession>A0A2G9G725</accession>
<name>A0A2G9G725_9LAMI</name>
<comment type="similarity">
    <text evidence="1">Belongs to the 4-hydroxybenzoyl-CoA thioesterase family.</text>
</comment>
<dbReference type="OrthoDB" id="910223at2759"/>
<dbReference type="AlphaFoldDB" id="A0A2G9G725"/>
<sequence>MNWFHEVKLEVRAYELDQFDSVNNAVYANFCQYGQFDLCDKIGMEIDNVAIKELSLKYIAPLRRRDKFVLKVRICELYGARMCFEILIFKLPNLEPILEAKSTVVWLDKNHRPTRIPPEMASKFKQYLVNGYAD</sequence>
<evidence type="ECO:0000313" key="3">
    <source>
        <dbReference type="EMBL" id="PIN01114.1"/>
    </source>
</evidence>
<dbReference type="CDD" id="cd00586">
    <property type="entry name" value="4HBT"/>
    <property type="match status" value="1"/>
</dbReference>
<comment type="caution">
    <text evidence="3">The sequence shown here is derived from an EMBL/GenBank/DDBJ whole genome shotgun (WGS) entry which is preliminary data.</text>
</comment>
<gene>
    <name evidence="3" type="ORF">CDL12_26379</name>
</gene>
<proteinExistence type="inferred from homology"/>
<dbReference type="EMBL" id="NKXS01006587">
    <property type="protein sequence ID" value="PIN01114.1"/>
    <property type="molecule type" value="Genomic_DNA"/>
</dbReference>
<dbReference type="SUPFAM" id="SSF54637">
    <property type="entry name" value="Thioesterase/thiol ester dehydrase-isomerase"/>
    <property type="match status" value="1"/>
</dbReference>
<dbReference type="PANTHER" id="PTHR31793:SF27">
    <property type="entry name" value="NOVEL THIOESTERASE SUPERFAMILY DOMAIN AND SAPOSIN A-TYPE DOMAIN CONTAINING PROTEIN (0610012H03RIK)"/>
    <property type="match status" value="1"/>
</dbReference>
<dbReference type="GO" id="GO:0016297">
    <property type="term" value="F:fatty acyl-[ACP] hydrolase activity"/>
    <property type="evidence" value="ECO:0007669"/>
    <property type="project" value="TreeGrafter"/>
</dbReference>
<keyword evidence="4" id="KW-1185">Reference proteome</keyword>
<keyword evidence="2" id="KW-0378">Hydrolase</keyword>
<dbReference type="Gene3D" id="3.10.129.10">
    <property type="entry name" value="Hotdog Thioesterase"/>
    <property type="match status" value="1"/>
</dbReference>
<protein>
    <submittedName>
        <fullName evidence="3">Uncharacterized protein</fullName>
    </submittedName>
</protein>
<evidence type="ECO:0000256" key="1">
    <source>
        <dbReference type="ARBA" id="ARBA00005953"/>
    </source>
</evidence>
<dbReference type="Pfam" id="PF13279">
    <property type="entry name" value="4HBT_2"/>
    <property type="match status" value="1"/>
</dbReference>
<dbReference type="InterPro" id="IPR050563">
    <property type="entry name" value="4-hydroxybenzoyl-CoA_TE"/>
</dbReference>
<evidence type="ECO:0000256" key="2">
    <source>
        <dbReference type="ARBA" id="ARBA00022801"/>
    </source>
</evidence>
<dbReference type="GO" id="GO:0009507">
    <property type="term" value="C:chloroplast"/>
    <property type="evidence" value="ECO:0007669"/>
    <property type="project" value="TreeGrafter"/>
</dbReference>
<dbReference type="InterPro" id="IPR029069">
    <property type="entry name" value="HotDog_dom_sf"/>
</dbReference>